<dbReference type="InterPro" id="IPR003533">
    <property type="entry name" value="Doublecortin_dom"/>
</dbReference>
<dbReference type="FunFam" id="3.10.20.230:FF:000001">
    <property type="entry name" value="serine/threonine-protein kinase DCLK1 isoform X1"/>
    <property type="match status" value="1"/>
</dbReference>
<dbReference type="Gene3D" id="1.10.510.10">
    <property type="entry name" value="Transferase(Phosphotransferase) domain 1"/>
    <property type="match status" value="1"/>
</dbReference>
<dbReference type="Ensembl" id="ENSACLT00000066572.1">
    <property type="protein sequence ID" value="ENSACLP00000080992.1"/>
    <property type="gene ID" value="ENSACLG00000025750.2"/>
</dbReference>
<dbReference type="Gene3D" id="3.10.20.230">
    <property type="entry name" value="Doublecortin domain"/>
    <property type="match status" value="2"/>
</dbReference>
<keyword evidence="5" id="KW-0723">Serine/threonine-protein kinase</keyword>
<evidence type="ECO:0000256" key="17">
    <source>
        <dbReference type="ARBA" id="ARBA00079902"/>
    </source>
</evidence>
<dbReference type="FunFam" id="3.10.20.230:FF:000002">
    <property type="entry name" value="serine/threonine-protein kinase DCLK2 isoform X1"/>
    <property type="match status" value="1"/>
</dbReference>
<accession>A0AAX7VIS9</accession>
<evidence type="ECO:0000256" key="5">
    <source>
        <dbReference type="ARBA" id="ARBA00022527"/>
    </source>
</evidence>
<dbReference type="FunFam" id="3.30.200.20:FF:000057">
    <property type="entry name" value="Serine/threonine-protein kinase DCLK1 isoform 2"/>
    <property type="match status" value="1"/>
</dbReference>
<dbReference type="InterPro" id="IPR008271">
    <property type="entry name" value="Ser/Thr_kinase_AS"/>
</dbReference>
<dbReference type="SUPFAM" id="SSF56112">
    <property type="entry name" value="Protein kinase-like (PK-like)"/>
    <property type="match status" value="1"/>
</dbReference>
<dbReference type="AlphaFoldDB" id="A0AAX7VIS9"/>
<dbReference type="GeneTree" id="ENSGT00940000154895"/>
<evidence type="ECO:0000256" key="19">
    <source>
        <dbReference type="PROSITE-ProRule" id="PRU10141"/>
    </source>
</evidence>
<evidence type="ECO:0000256" key="4">
    <source>
        <dbReference type="ARBA" id="ARBA00022490"/>
    </source>
</evidence>
<evidence type="ECO:0000256" key="13">
    <source>
        <dbReference type="ARBA" id="ARBA00047899"/>
    </source>
</evidence>
<evidence type="ECO:0000256" key="8">
    <source>
        <dbReference type="ARBA" id="ARBA00022737"/>
    </source>
</evidence>
<feature type="domain" description="Doublecortin" evidence="22">
    <location>
        <begin position="193"/>
        <end position="276"/>
    </location>
</feature>
<feature type="binding site" evidence="19">
    <location>
        <position position="385"/>
    </location>
    <ligand>
        <name>ATP</name>
        <dbReference type="ChEBI" id="CHEBI:30616"/>
    </ligand>
</feature>
<feature type="compositionally biased region" description="Basic residues" evidence="20">
    <location>
        <begin position="308"/>
        <end position="318"/>
    </location>
</feature>
<name>A0AAX7VIS9_ASTCA</name>
<dbReference type="PANTHER" id="PTHR24347">
    <property type="entry name" value="SERINE/THREONINE-PROTEIN KINASE"/>
    <property type="match status" value="1"/>
</dbReference>
<evidence type="ECO:0000256" key="2">
    <source>
        <dbReference type="ARBA" id="ARBA00005354"/>
    </source>
</evidence>
<keyword evidence="11 19" id="KW-0067">ATP-binding</keyword>
<dbReference type="Pfam" id="PF03607">
    <property type="entry name" value="DCX"/>
    <property type="match status" value="2"/>
</dbReference>
<dbReference type="EC" id="2.7.11.1" evidence="3"/>
<keyword evidence="6" id="KW-0597">Phosphoprotein</keyword>
<keyword evidence="8" id="KW-0677">Repeat</keyword>
<feature type="domain" description="Protein kinase" evidence="21">
    <location>
        <begin position="356"/>
        <end position="614"/>
    </location>
</feature>
<evidence type="ECO:0000259" key="22">
    <source>
        <dbReference type="PROSITE" id="PS50309"/>
    </source>
</evidence>
<dbReference type="GO" id="GO:0005856">
    <property type="term" value="C:cytoskeleton"/>
    <property type="evidence" value="ECO:0007669"/>
    <property type="project" value="UniProtKB-SubCell"/>
</dbReference>
<dbReference type="GO" id="GO:0035556">
    <property type="term" value="P:intracellular signal transduction"/>
    <property type="evidence" value="ECO:0007669"/>
    <property type="project" value="InterPro"/>
</dbReference>
<organism evidence="23 24">
    <name type="scientific">Astatotilapia calliptera</name>
    <name type="common">Eastern happy</name>
    <name type="synonym">Chromis callipterus</name>
    <dbReference type="NCBI Taxonomy" id="8154"/>
    <lineage>
        <taxon>Eukaryota</taxon>
        <taxon>Metazoa</taxon>
        <taxon>Chordata</taxon>
        <taxon>Craniata</taxon>
        <taxon>Vertebrata</taxon>
        <taxon>Euteleostomi</taxon>
        <taxon>Actinopterygii</taxon>
        <taxon>Neopterygii</taxon>
        <taxon>Teleostei</taxon>
        <taxon>Neoteleostei</taxon>
        <taxon>Acanthomorphata</taxon>
        <taxon>Ovalentaria</taxon>
        <taxon>Cichlomorphae</taxon>
        <taxon>Cichliformes</taxon>
        <taxon>Cichlidae</taxon>
        <taxon>African cichlids</taxon>
        <taxon>Pseudocrenilabrinae</taxon>
        <taxon>Haplochromini</taxon>
        <taxon>Astatotilapia</taxon>
    </lineage>
</organism>
<evidence type="ECO:0000256" key="18">
    <source>
        <dbReference type="ARBA" id="ARBA00080759"/>
    </source>
</evidence>
<dbReference type="PROSITE" id="PS00107">
    <property type="entry name" value="PROTEIN_KINASE_ATP"/>
    <property type="match status" value="1"/>
</dbReference>
<evidence type="ECO:0000313" key="23">
    <source>
        <dbReference type="Ensembl" id="ENSACLP00000080992.1"/>
    </source>
</evidence>
<comment type="similarity">
    <text evidence="2">Belongs to the protein kinase superfamily. CAMK Ser/Thr protein kinase family. CaMK subfamily.</text>
</comment>
<dbReference type="GO" id="GO:0004674">
    <property type="term" value="F:protein serine/threonine kinase activity"/>
    <property type="evidence" value="ECO:0007669"/>
    <property type="project" value="UniProtKB-KW"/>
</dbReference>
<keyword evidence="10" id="KW-0418">Kinase</keyword>
<dbReference type="SMART" id="SM00537">
    <property type="entry name" value="DCX"/>
    <property type="match status" value="2"/>
</dbReference>
<comment type="subcellular location">
    <subcellularLocation>
        <location evidence="1">Cytoplasm</location>
        <location evidence="1">Cytoskeleton</location>
    </subcellularLocation>
</comment>
<evidence type="ECO:0000256" key="11">
    <source>
        <dbReference type="ARBA" id="ARBA00022840"/>
    </source>
</evidence>
<evidence type="ECO:0000256" key="7">
    <source>
        <dbReference type="ARBA" id="ARBA00022679"/>
    </source>
</evidence>
<evidence type="ECO:0000256" key="3">
    <source>
        <dbReference type="ARBA" id="ARBA00012513"/>
    </source>
</evidence>
<dbReference type="PROSITE" id="PS50011">
    <property type="entry name" value="PROTEIN_KINASE_DOM"/>
    <property type="match status" value="1"/>
</dbReference>
<dbReference type="GO" id="GO:0007417">
    <property type="term" value="P:central nervous system development"/>
    <property type="evidence" value="ECO:0007669"/>
    <property type="project" value="UniProtKB-ARBA"/>
</dbReference>
<reference evidence="23" key="3">
    <citation type="submission" date="2025-08" db="UniProtKB">
        <authorList>
            <consortium name="Ensembl"/>
        </authorList>
    </citation>
    <scope>IDENTIFICATION</scope>
</reference>
<evidence type="ECO:0000256" key="15">
    <source>
        <dbReference type="ARBA" id="ARBA00070436"/>
    </source>
</evidence>
<protein>
    <recommendedName>
        <fullName evidence="15">Serine/threonine-protein kinase DCLK2</fullName>
        <ecNumber evidence="3">2.7.11.1</ecNumber>
    </recommendedName>
    <alternativeName>
        <fullName evidence="18">CaMK-like CREB regulatory kinase 2</fullName>
    </alternativeName>
    <alternativeName>
        <fullName evidence="16">Doublecortin-like and CAM kinase-like 2</fullName>
    </alternativeName>
    <alternativeName>
        <fullName evidence="17">Doublecortin-like kinase 2</fullName>
    </alternativeName>
</protein>
<proteinExistence type="inferred from homology"/>
<dbReference type="Proteomes" id="UP000265100">
    <property type="component" value="Chromosome 6"/>
</dbReference>
<evidence type="ECO:0000256" key="16">
    <source>
        <dbReference type="ARBA" id="ARBA00079695"/>
    </source>
</evidence>
<evidence type="ECO:0000256" key="20">
    <source>
        <dbReference type="SAM" id="MobiDB-lite"/>
    </source>
</evidence>
<evidence type="ECO:0000256" key="6">
    <source>
        <dbReference type="ARBA" id="ARBA00022553"/>
    </source>
</evidence>
<comment type="catalytic activity">
    <reaction evidence="13">
        <text>L-threonyl-[protein] + ATP = O-phospho-L-threonyl-[protein] + ADP + H(+)</text>
        <dbReference type="Rhea" id="RHEA:46608"/>
        <dbReference type="Rhea" id="RHEA-COMP:11060"/>
        <dbReference type="Rhea" id="RHEA-COMP:11605"/>
        <dbReference type="ChEBI" id="CHEBI:15378"/>
        <dbReference type="ChEBI" id="CHEBI:30013"/>
        <dbReference type="ChEBI" id="CHEBI:30616"/>
        <dbReference type="ChEBI" id="CHEBI:61977"/>
        <dbReference type="ChEBI" id="CHEBI:456216"/>
        <dbReference type="EC" id="2.7.11.1"/>
    </reaction>
</comment>
<dbReference type="CDD" id="cd17141">
    <property type="entry name" value="DCX1_DCLK2"/>
    <property type="match status" value="1"/>
</dbReference>
<dbReference type="InterPro" id="IPR000719">
    <property type="entry name" value="Prot_kinase_dom"/>
</dbReference>
<evidence type="ECO:0000256" key="1">
    <source>
        <dbReference type="ARBA" id="ARBA00004245"/>
    </source>
</evidence>
<feature type="region of interest" description="Disordered" evidence="20">
    <location>
        <begin position="663"/>
        <end position="687"/>
    </location>
</feature>
<evidence type="ECO:0000256" key="9">
    <source>
        <dbReference type="ARBA" id="ARBA00022741"/>
    </source>
</evidence>
<dbReference type="Gene3D" id="3.30.200.20">
    <property type="entry name" value="Phosphorylase Kinase, domain 1"/>
    <property type="match status" value="1"/>
</dbReference>
<feature type="compositionally biased region" description="Low complexity" evidence="20">
    <location>
        <begin position="663"/>
        <end position="685"/>
    </location>
</feature>
<reference evidence="23" key="4">
    <citation type="submission" date="2025-09" db="UniProtKB">
        <authorList>
            <consortium name="Ensembl"/>
        </authorList>
    </citation>
    <scope>IDENTIFICATION</scope>
</reference>
<feature type="compositionally biased region" description="Polar residues" evidence="20">
    <location>
        <begin position="23"/>
        <end position="34"/>
    </location>
</feature>
<dbReference type="GO" id="GO:0005524">
    <property type="term" value="F:ATP binding"/>
    <property type="evidence" value="ECO:0007669"/>
    <property type="project" value="UniProtKB-UniRule"/>
</dbReference>
<feature type="domain" description="Doublecortin" evidence="22">
    <location>
        <begin position="67"/>
        <end position="153"/>
    </location>
</feature>
<comment type="catalytic activity">
    <reaction evidence="14">
        <text>L-seryl-[protein] + ATP = O-phospho-L-seryl-[protein] + ADP + H(+)</text>
        <dbReference type="Rhea" id="RHEA:17989"/>
        <dbReference type="Rhea" id="RHEA-COMP:9863"/>
        <dbReference type="Rhea" id="RHEA-COMP:11604"/>
        <dbReference type="ChEBI" id="CHEBI:15378"/>
        <dbReference type="ChEBI" id="CHEBI:29999"/>
        <dbReference type="ChEBI" id="CHEBI:30616"/>
        <dbReference type="ChEBI" id="CHEBI:83421"/>
        <dbReference type="ChEBI" id="CHEBI:456216"/>
        <dbReference type="EC" id="2.7.11.1"/>
    </reaction>
</comment>
<keyword evidence="9 19" id="KW-0547">Nucleotide-binding</keyword>
<reference evidence="23 24" key="1">
    <citation type="submission" date="2018-05" db="EMBL/GenBank/DDBJ databases">
        <authorList>
            <person name="Datahose"/>
        </authorList>
    </citation>
    <scope>NUCLEOTIDE SEQUENCE</scope>
</reference>
<evidence type="ECO:0000313" key="24">
    <source>
        <dbReference type="Proteomes" id="UP000265100"/>
    </source>
</evidence>
<keyword evidence="24" id="KW-1185">Reference proteome</keyword>
<dbReference type="Pfam" id="PF00069">
    <property type="entry name" value="Pkinase"/>
    <property type="match status" value="1"/>
</dbReference>
<evidence type="ECO:0000259" key="21">
    <source>
        <dbReference type="PROSITE" id="PS50011"/>
    </source>
</evidence>
<keyword evidence="7" id="KW-0808">Transferase</keyword>
<dbReference type="SMART" id="SM00220">
    <property type="entry name" value="S_TKc"/>
    <property type="match status" value="1"/>
</dbReference>
<dbReference type="InterPro" id="IPR011009">
    <property type="entry name" value="Kinase-like_dom_sf"/>
</dbReference>
<dbReference type="FunFam" id="1.10.510.10:FF:000066">
    <property type="entry name" value="Serine/threonine-protein kinase DCLK1 isoform 2"/>
    <property type="match status" value="1"/>
</dbReference>
<evidence type="ECO:0000256" key="12">
    <source>
        <dbReference type="ARBA" id="ARBA00023212"/>
    </source>
</evidence>
<evidence type="ECO:0000256" key="10">
    <source>
        <dbReference type="ARBA" id="ARBA00022777"/>
    </source>
</evidence>
<keyword evidence="4" id="KW-0963">Cytoplasm</keyword>
<sequence length="766" mass="85396">MSLSRSIEFEHFEERDKPHRPPRTNSGSGSQCGSRGNGLVPSPAHSAHCSFYRTRTLQSLTSEKKARKVRFYRNGDKYFKGLVYAVSNDRFRSLDALLMELTRSLSDNVNLPQGVRTLYTLDGGRKITSLDELVEGESYVCASNEPFRRVDYTKNVNPNWSVGSKTSTSRSLPSLFPLKSELQRESKDFIKPKLVTVIRSGVKPRKAVRILLNKKTAHSFEQVLTDITDAIKLDSGAVRRLYTLEGKQITCLQDFFGDDDVFIACGPEKFRYAQDDFVLDHSECRVLKSSYSRSATPNRTAKSPGVSRRSKSPSAGRRHVLHNHFKNNNLLVYNLCLSSAVNGNQHSHASSICEKYKIGKVIGDGNFAVVKDCVERSTGKEFALKIIDKTKCSGKEHLIENEVAVLRKVKHPNIIMLIEEVDTPSELYLVMELVKGGDLFDAITSSAKYTERDASIMVYNLARALKYLHSLNIVHRDIKPENLLVFEYPDGTKSLKLGDFGLATVVEGPLYTVCGTPTYVAPEIIAESGYGLKVDIWAAGVITYILLCGFPPFRRYSNNQQEDLFDQILQGRLDFPSPYWDNITDSAKELIGKMLQVNAEARYTAQDVLSHPWVTDDAIMENNMKMEVTGKLKTHFNTAPKHSTTTAGVSVIMVSVIAGPGLGSSSSSSSPRSSSTLILTPPSHLTQDHRGRLELRAGYTLLTTAPLNSRHPLQLSPFRSHSYSIYNNSHPHPPVSLLTLPSHPPFPFLPASFSDPLFHFLGCQLQ</sequence>
<dbReference type="InterPro" id="IPR036572">
    <property type="entry name" value="Doublecortin_dom_sf"/>
</dbReference>
<feature type="compositionally biased region" description="Basic and acidic residues" evidence="20">
    <location>
        <begin position="7"/>
        <end position="19"/>
    </location>
</feature>
<dbReference type="PROSITE" id="PS00108">
    <property type="entry name" value="PROTEIN_KINASE_ST"/>
    <property type="match status" value="1"/>
</dbReference>
<keyword evidence="12" id="KW-0206">Cytoskeleton</keyword>
<evidence type="ECO:0000256" key="14">
    <source>
        <dbReference type="ARBA" id="ARBA00048679"/>
    </source>
</evidence>
<feature type="region of interest" description="Disordered" evidence="20">
    <location>
        <begin position="294"/>
        <end position="318"/>
    </location>
</feature>
<dbReference type="PROSITE" id="PS50309">
    <property type="entry name" value="DC"/>
    <property type="match status" value="2"/>
</dbReference>
<dbReference type="CDD" id="cd17069">
    <property type="entry name" value="DCX2"/>
    <property type="match status" value="1"/>
</dbReference>
<reference evidence="24" key="2">
    <citation type="submission" date="2023-03" db="EMBL/GenBank/DDBJ databases">
        <authorList>
            <consortium name="Wellcome Sanger Institute Data Sharing"/>
        </authorList>
    </citation>
    <scope>NUCLEOTIDE SEQUENCE [LARGE SCALE GENOMIC DNA]</scope>
</reference>
<dbReference type="InterPro" id="IPR017441">
    <property type="entry name" value="Protein_kinase_ATP_BS"/>
</dbReference>
<feature type="region of interest" description="Disordered" evidence="20">
    <location>
        <begin position="1"/>
        <end position="39"/>
    </location>
</feature>
<dbReference type="SUPFAM" id="SSF89837">
    <property type="entry name" value="Doublecortin (DC)"/>
    <property type="match status" value="2"/>
</dbReference>